<organism evidence="1 2">
    <name type="scientific">Chitinophaga pinensis</name>
    <dbReference type="NCBI Taxonomy" id="79329"/>
    <lineage>
        <taxon>Bacteria</taxon>
        <taxon>Pseudomonadati</taxon>
        <taxon>Bacteroidota</taxon>
        <taxon>Chitinophagia</taxon>
        <taxon>Chitinophagales</taxon>
        <taxon>Chitinophagaceae</taxon>
        <taxon>Chitinophaga</taxon>
    </lineage>
</organism>
<dbReference type="EMBL" id="VOHS01000051">
    <property type="protein sequence ID" value="TWV93973.1"/>
    <property type="molecule type" value="Genomic_DNA"/>
</dbReference>
<accession>A0A5C6LJZ8</accession>
<dbReference type="Gene3D" id="2.40.10.10">
    <property type="entry name" value="Trypsin-like serine proteases"/>
    <property type="match status" value="1"/>
</dbReference>
<sequence>MKSTEELHRENEMIRDLLKNGIEELLLKIPGVHHVSIGLKETGGRVTDQLCIRIYVDEKKDHSELHAHEVLPSEINGIPTDVNIIPGFRACLDENKYRPVKGGIQITNRIIIRDEESFGTEVAHGTLGCLARRNKDGKPVLLSNCHVLMANTAKPGDKVYQPAPAVIPEMPDKDLPFHPTDDKNAIGQIVKGVINERVDAAIAEVEDTAIGQSTGNEINGLSIDGMPRYNSIVGMGVALAGQIVFKVGEVSGRTEGRVVDINYPATTFPIEGKEHTFRGQIAIQPVDPTHHFSEKGDSGAVIVDKESRIIGLMFANNGNAQPQITLANHIADVTEEMDISIQFSPVVAGAVQAMEAK</sequence>
<comment type="caution">
    <text evidence="1">The sequence shown here is derived from an EMBL/GenBank/DDBJ whole genome shotgun (WGS) entry which is preliminary data.</text>
</comment>
<keyword evidence="2" id="KW-1185">Reference proteome</keyword>
<dbReference type="OrthoDB" id="625527at2"/>
<dbReference type="SUPFAM" id="SSF50494">
    <property type="entry name" value="Trypsin-like serine proteases"/>
    <property type="match status" value="1"/>
</dbReference>
<name>A0A5C6LJZ8_9BACT</name>
<gene>
    <name evidence="1" type="ORF">FEF09_26460</name>
</gene>
<dbReference type="InterPro" id="IPR009003">
    <property type="entry name" value="Peptidase_S1_PA"/>
</dbReference>
<protein>
    <submittedName>
        <fullName evidence="1">Uncharacterized protein</fullName>
    </submittedName>
</protein>
<dbReference type="Proteomes" id="UP000318815">
    <property type="component" value="Unassembled WGS sequence"/>
</dbReference>
<proteinExistence type="predicted"/>
<dbReference type="RefSeq" id="WP_146307890.1">
    <property type="nucleotide sequence ID" value="NZ_VOHS01000051.1"/>
</dbReference>
<evidence type="ECO:0000313" key="2">
    <source>
        <dbReference type="Proteomes" id="UP000318815"/>
    </source>
</evidence>
<evidence type="ECO:0000313" key="1">
    <source>
        <dbReference type="EMBL" id="TWV93973.1"/>
    </source>
</evidence>
<dbReference type="InterPro" id="IPR043504">
    <property type="entry name" value="Peptidase_S1_PA_chymotrypsin"/>
</dbReference>
<dbReference type="AlphaFoldDB" id="A0A5C6LJZ8"/>
<reference evidence="1 2" key="1">
    <citation type="submission" date="2019-08" db="EMBL/GenBank/DDBJ databases">
        <title>Whole genome sequencing of chitin degrading bacteria Chitinophaga pinensis YS16.</title>
        <authorList>
            <person name="Singh R.P."/>
            <person name="Manchanda G."/>
            <person name="Maurya I.K."/>
            <person name="Joshi N.K."/>
            <person name="Srivastava A.K."/>
        </authorList>
    </citation>
    <scope>NUCLEOTIDE SEQUENCE [LARGE SCALE GENOMIC DNA]</scope>
    <source>
        <strain evidence="1 2">YS-16</strain>
    </source>
</reference>